<dbReference type="Proteomes" id="UP000239724">
    <property type="component" value="Unassembled WGS sequence"/>
</dbReference>
<dbReference type="PANTHER" id="PTHR16263:SF4">
    <property type="entry name" value="TETRATRICOPEPTIDE REPEAT PROTEIN 38"/>
    <property type="match status" value="1"/>
</dbReference>
<dbReference type="InterPro" id="IPR033891">
    <property type="entry name" value="TTC38"/>
</dbReference>
<comment type="similarity">
    <text evidence="1">Belongs to the TTC38 family.</text>
</comment>
<name>A0A2S6NMC1_RHOGL</name>
<evidence type="ECO:0000313" key="5">
    <source>
        <dbReference type="EMBL" id="PPQ37115.1"/>
    </source>
</evidence>
<organism evidence="5 6">
    <name type="scientific">Rhodopila globiformis</name>
    <name type="common">Rhodopseudomonas globiformis</name>
    <dbReference type="NCBI Taxonomy" id="1071"/>
    <lineage>
        <taxon>Bacteria</taxon>
        <taxon>Pseudomonadati</taxon>
        <taxon>Pseudomonadota</taxon>
        <taxon>Alphaproteobacteria</taxon>
        <taxon>Acetobacterales</taxon>
        <taxon>Acetobacteraceae</taxon>
        <taxon>Rhodopila</taxon>
    </lineage>
</organism>
<keyword evidence="3" id="KW-0677">Repeat</keyword>
<keyword evidence="6" id="KW-1185">Reference proteome</keyword>
<reference evidence="5 6" key="1">
    <citation type="journal article" date="2018" name="Arch. Microbiol.">
        <title>New insights into the metabolic potential of the phototrophic purple bacterium Rhodopila globiformis DSM 161(T) from its draft genome sequence and evidence for a vanadium-dependent nitrogenase.</title>
        <authorList>
            <person name="Imhoff J.F."/>
            <person name="Rahn T."/>
            <person name="Kunzel S."/>
            <person name="Neulinger S.C."/>
        </authorList>
    </citation>
    <scope>NUCLEOTIDE SEQUENCE [LARGE SCALE GENOMIC DNA]</scope>
    <source>
        <strain evidence="5 6">DSM 161</strain>
    </source>
</reference>
<evidence type="ECO:0000256" key="1">
    <source>
        <dbReference type="ARBA" id="ARBA00005857"/>
    </source>
</evidence>
<keyword evidence="4" id="KW-0802">TPR repeat</keyword>
<dbReference type="OrthoDB" id="9815900at2"/>
<proteinExistence type="inferred from homology"/>
<evidence type="ECO:0000256" key="3">
    <source>
        <dbReference type="ARBA" id="ARBA00022737"/>
    </source>
</evidence>
<evidence type="ECO:0000256" key="2">
    <source>
        <dbReference type="ARBA" id="ARBA00019992"/>
    </source>
</evidence>
<dbReference type="PANTHER" id="PTHR16263">
    <property type="entry name" value="TETRATRICOPEPTIDE REPEAT PROTEIN 38"/>
    <property type="match status" value="1"/>
</dbReference>
<dbReference type="Gene3D" id="1.25.40.10">
    <property type="entry name" value="Tetratricopeptide repeat domain"/>
    <property type="match status" value="1"/>
</dbReference>
<protein>
    <recommendedName>
        <fullName evidence="2">Tetratricopeptide repeat protein 38</fullName>
    </recommendedName>
</protein>
<accession>A0A2S6NMC1</accession>
<dbReference type="RefSeq" id="WP_104517528.1">
    <property type="nucleotide sequence ID" value="NZ_NHRY01000051.1"/>
</dbReference>
<evidence type="ECO:0000256" key="4">
    <source>
        <dbReference type="ARBA" id="ARBA00022803"/>
    </source>
</evidence>
<sequence>MQRDARGLPLSTDSAEAAVLFDRAVEHYLKFHLDTMALVNQALTADPCFVMGHCLKGYLLLAGANPAHRPAVAAALAAAEAGTAVATMREQRHVAAFSAWQRGALPEAFAIWRALLDDDPTDLLAVRICDTTHFRFGHTQVILEQADRLADAWTPELPGYDCFQTVWAFAHEEAGDTAGAEHAIDEAHARDPANFFAHHVKAHILEMESRPGEGADWLGAQTAAWHLGNNLVHHLWWHRALMQLELGERDSVIESYDRNIRNLDAPLTKAAPDQFNDLQNATALLWRLEQLGLDVGNRWNELADKAQARIGDSAYRLLPPHLMLALAATGRDEAAARFLAALREQAADATRWDAGVIGDVVLPTCEAGLAHRRGQHAQVVALLAPRLGAIRLLGGSAAQRDLFRQILINSATKADRRDVVAAVIAEETASRSVPPSHRIGYAKAARWLMQGTGIAT</sequence>
<dbReference type="InterPro" id="IPR011990">
    <property type="entry name" value="TPR-like_helical_dom_sf"/>
</dbReference>
<dbReference type="AlphaFoldDB" id="A0A2S6NMC1"/>
<comment type="caution">
    <text evidence="5">The sequence shown here is derived from an EMBL/GenBank/DDBJ whole genome shotgun (WGS) entry which is preliminary data.</text>
</comment>
<dbReference type="SUPFAM" id="SSF48452">
    <property type="entry name" value="TPR-like"/>
    <property type="match status" value="1"/>
</dbReference>
<evidence type="ECO:0000313" key="6">
    <source>
        <dbReference type="Proteomes" id="UP000239724"/>
    </source>
</evidence>
<gene>
    <name evidence="5" type="ORF">CCS01_03865</name>
</gene>
<dbReference type="EMBL" id="NHRY01000051">
    <property type="protein sequence ID" value="PPQ37115.1"/>
    <property type="molecule type" value="Genomic_DNA"/>
</dbReference>